<feature type="compositionally biased region" description="Low complexity" evidence="1">
    <location>
        <begin position="1"/>
        <end position="19"/>
    </location>
</feature>
<name>A0A0P0W7S6_ORYSJ</name>
<dbReference type="Gramene" id="Os04t0204400-01">
    <property type="protein sequence ID" value="Os04t0204400-01"/>
    <property type="gene ID" value="Os04g0204400"/>
</dbReference>
<dbReference type="AlphaFoldDB" id="A0A0P0W7S6"/>
<keyword evidence="3" id="KW-1185">Reference proteome</keyword>
<gene>
    <name evidence="2" type="ordered locus">Os04g0204400</name>
    <name evidence="2" type="ORF">OSNPB_040204400</name>
</gene>
<dbReference type="PaxDb" id="39947-A0A0P0W7S6"/>
<proteinExistence type="predicted"/>
<dbReference type="EMBL" id="AP014960">
    <property type="protein sequence ID" value="BAS88088.1"/>
    <property type="molecule type" value="Genomic_DNA"/>
</dbReference>
<feature type="region of interest" description="Disordered" evidence="1">
    <location>
        <begin position="1"/>
        <end position="36"/>
    </location>
</feature>
<sequence length="142" mass="15035">MQAAAASMATAAAAEEASSGRAHREGASGQPRAGRRLQTAVARLQIWYTSRSPLSLHPPSPPSADSPSPAGDDGDGGEVALEVRSRRGKVWMGAGEAAVAKWREERNTPFLLLLSPNLAHPPLLEGLLAYLLELIFPLLYGK</sequence>
<feature type="region of interest" description="Disordered" evidence="1">
    <location>
        <begin position="52"/>
        <end position="80"/>
    </location>
</feature>
<dbReference type="Proteomes" id="UP000059680">
    <property type="component" value="Chromosome 4"/>
</dbReference>
<organism evidence="2 3">
    <name type="scientific">Oryza sativa subsp. japonica</name>
    <name type="common">Rice</name>
    <dbReference type="NCBI Taxonomy" id="39947"/>
    <lineage>
        <taxon>Eukaryota</taxon>
        <taxon>Viridiplantae</taxon>
        <taxon>Streptophyta</taxon>
        <taxon>Embryophyta</taxon>
        <taxon>Tracheophyta</taxon>
        <taxon>Spermatophyta</taxon>
        <taxon>Magnoliopsida</taxon>
        <taxon>Liliopsida</taxon>
        <taxon>Poales</taxon>
        <taxon>Poaceae</taxon>
        <taxon>BOP clade</taxon>
        <taxon>Oryzoideae</taxon>
        <taxon>Oryzeae</taxon>
        <taxon>Oryzinae</taxon>
        <taxon>Oryza</taxon>
        <taxon>Oryza sativa</taxon>
    </lineage>
</organism>
<reference evidence="2 3" key="3">
    <citation type="journal article" date="2013" name="Rice">
        <title>Improvement of the Oryza sativa Nipponbare reference genome using next generation sequence and optical map data.</title>
        <authorList>
            <person name="Kawahara Y."/>
            <person name="de la Bastide M."/>
            <person name="Hamilton J.P."/>
            <person name="Kanamori H."/>
            <person name="McCombie W.R."/>
            <person name="Ouyang S."/>
            <person name="Schwartz D.C."/>
            <person name="Tanaka T."/>
            <person name="Wu J."/>
            <person name="Zhou S."/>
            <person name="Childs K.L."/>
            <person name="Davidson R.M."/>
            <person name="Lin H."/>
            <person name="Quesada-Ocampo L."/>
            <person name="Vaillancourt B."/>
            <person name="Sakai H."/>
            <person name="Lee S.S."/>
            <person name="Kim J."/>
            <person name="Numa H."/>
            <person name="Itoh T."/>
            <person name="Buell C.R."/>
            <person name="Matsumoto T."/>
        </authorList>
    </citation>
    <scope>NUCLEOTIDE SEQUENCE [LARGE SCALE GENOMIC DNA]</scope>
    <source>
        <strain evidence="3">cv. Nipponbare</strain>
    </source>
</reference>
<dbReference type="InParanoid" id="A0A0P0W7S6"/>
<protein>
    <submittedName>
        <fullName evidence="2">Os04g0204400 protein</fullName>
    </submittedName>
</protein>
<evidence type="ECO:0000313" key="3">
    <source>
        <dbReference type="Proteomes" id="UP000059680"/>
    </source>
</evidence>
<accession>A0A0P0W7S6</accession>
<reference evidence="3" key="1">
    <citation type="journal article" date="2005" name="Nature">
        <title>The map-based sequence of the rice genome.</title>
        <authorList>
            <consortium name="International rice genome sequencing project (IRGSP)"/>
            <person name="Matsumoto T."/>
            <person name="Wu J."/>
            <person name="Kanamori H."/>
            <person name="Katayose Y."/>
            <person name="Fujisawa M."/>
            <person name="Namiki N."/>
            <person name="Mizuno H."/>
            <person name="Yamamoto K."/>
            <person name="Antonio B.A."/>
            <person name="Baba T."/>
            <person name="Sakata K."/>
            <person name="Nagamura Y."/>
            <person name="Aoki H."/>
            <person name="Arikawa K."/>
            <person name="Arita K."/>
            <person name="Bito T."/>
            <person name="Chiden Y."/>
            <person name="Fujitsuka N."/>
            <person name="Fukunaka R."/>
            <person name="Hamada M."/>
            <person name="Harada C."/>
            <person name="Hayashi A."/>
            <person name="Hijishita S."/>
            <person name="Honda M."/>
            <person name="Hosokawa S."/>
            <person name="Ichikawa Y."/>
            <person name="Idonuma A."/>
            <person name="Iijima M."/>
            <person name="Ikeda M."/>
            <person name="Ikeno M."/>
            <person name="Ito K."/>
            <person name="Ito S."/>
            <person name="Ito T."/>
            <person name="Ito Y."/>
            <person name="Ito Y."/>
            <person name="Iwabuchi A."/>
            <person name="Kamiya K."/>
            <person name="Karasawa W."/>
            <person name="Kurita K."/>
            <person name="Katagiri S."/>
            <person name="Kikuta A."/>
            <person name="Kobayashi H."/>
            <person name="Kobayashi N."/>
            <person name="Machita K."/>
            <person name="Maehara T."/>
            <person name="Masukawa M."/>
            <person name="Mizubayashi T."/>
            <person name="Mukai Y."/>
            <person name="Nagasaki H."/>
            <person name="Nagata Y."/>
            <person name="Naito S."/>
            <person name="Nakashima M."/>
            <person name="Nakama Y."/>
            <person name="Nakamichi Y."/>
            <person name="Nakamura M."/>
            <person name="Meguro A."/>
            <person name="Negishi M."/>
            <person name="Ohta I."/>
            <person name="Ohta T."/>
            <person name="Okamoto M."/>
            <person name="Ono N."/>
            <person name="Saji S."/>
            <person name="Sakaguchi M."/>
            <person name="Sakai K."/>
            <person name="Shibata M."/>
            <person name="Shimokawa T."/>
            <person name="Song J."/>
            <person name="Takazaki Y."/>
            <person name="Terasawa K."/>
            <person name="Tsugane M."/>
            <person name="Tsuji K."/>
            <person name="Ueda S."/>
            <person name="Waki K."/>
            <person name="Yamagata H."/>
            <person name="Yamamoto M."/>
            <person name="Yamamoto S."/>
            <person name="Yamane H."/>
            <person name="Yoshiki S."/>
            <person name="Yoshihara R."/>
            <person name="Yukawa K."/>
            <person name="Zhong H."/>
            <person name="Yano M."/>
            <person name="Yuan Q."/>
            <person name="Ouyang S."/>
            <person name="Liu J."/>
            <person name="Jones K.M."/>
            <person name="Gansberger K."/>
            <person name="Moffat K."/>
            <person name="Hill J."/>
            <person name="Bera J."/>
            <person name="Fadrosh D."/>
            <person name="Jin S."/>
            <person name="Johri S."/>
            <person name="Kim M."/>
            <person name="Overton L."/>
            <person name="Reardon M."/>
            <person name="Tsitrin T."/>
            <person name="Vuong H."/>
            <person name="Weaver B."/>
            <person name="Ciecko A."/>
            <person name="Tallon L."/>
            <person name="Jackson J."/>
            <person name="Pai G."/>
            <person name="Aken S.V."/>
            <person name="Utterback T."/>
            <person name="Reidmuller S."/>
            <person name="Feldblyum T."/>
            <person name="Hsiao J."/>
            <person name="Zismann V."/>
            <person name="Iobst S."/>
            <person name="de Vazeille A.R."/>
            <person name="Buell C.R."/>
            <person name="Ying K."/>
            <person name="Li Y."/>
            <person name="Lu T."/>
            <person name="Huang Y."/>
            <person name="Zhao Q."/>
            <person name="Feng Q."/>
            <person name="Zhang L."/>
            <person name="Zhu J."/>
            <person name="Weng Q."/>
            <person name="Mu J."/>
            <person name="Lu Y."/>
            <person name="Fan D."/>
            <person name="Liu Y."/>
            <person name="Guan J."/>
            <person name="Zhang Y."/>
            <person name="Yu S."/>
            <person name="Liu X."/>
            <person name="Zhang Y."/>
            <person name="Hong G."/>
            <person name="Han B."/>
            <person name="Choisne N."/>
            <person name="Demange N."/>
            <person name="Orjeda G."/>
            <person name="Samain S."/>
            <person name="Cattolico L."/>
            <person name="Pelletier E."/>
            <person name="Couloux A."/>
            <person name="Segurens B."/>
            <person name="Wincker P."/>
            <person name="D'Hont A."/>
            <person name="Scarpelli C."/>
            <person name="Weissenbach J."/>
            <person name="Salanoubat M."/>
            <person name="Quetier F."/>
            <person name="Yu Y."/>
            <person name="Kim H.R."/>
            <person name="Rambo T."/>
            <person name="Currie J."/>
            <person name="Collura K."/>
            <person name="Luo M."/>
            <person name="Yang T."/>
            <person name="Ammiraju J.S.S."/>
            <person name="Engler F."/>
            <person name="Soderlund C."/>
            <person name="Wing R.A."/>
            <person name="Palmer L.E."/>
            <person name="de la Bastide M."/>
            <person name="Spiegel L."/>
            <person name="Nascimento L."/>
            <person name="Zutavern T."/>
            <person name="O'Shaughnessy A."/>
            <person name="Dike S."/>
            <person name="Dedhia N."/>
            <person name="Preston R."/>
            <person name="Balija V."/>
            <person name="McCombie W.R."/>
            <person name="Chow T."/>
            <person name="Chen H."/>
            <person name="Chung M."/>
            <person name="Chen C."/>
            <person name="Shaw J."/>
            <person name="Wu H."/>
            <person name="Hsiao K."/>
            <person name="Chao Y."/>
            <person name="Chu M."/>
            <person name="Cheng C."/>
            <person name="Hour A."/>
            <person name="Lee P."/>
            <person name="Lin S."/>
            <person name="Lin Y."/>
            <person name="Liou J."/>
            <person name="Liu S."/>
            <person name="Hsing Y."/>
            <person name="Raghuvanshi S."/>
            <person name="Mohanty A."/>
            <person name="Bharti A.K."/>
            <person name="Gaur A."/>
            <person name="Gupta V."/>
            <person name="Kumar D."/>
            <person name="Ravi V."/>
            <person name="Vij S."/>
            <person name="Kapur A."/>
            <person name="Khurana P."/>
            <person name="Khurana P."/>
            <person name="Khurana J.P."/>
            <person name="Tyagi A.K."/>
            <person name="Gaikwad K."/>
            <person name="Singh A."/>
            <person name="Dalal V."/>
            <person name="Srivastava S."/>
            <person name="Dixit A."/>
            <person name="Pal A.K."/>
            <person name="Ghazi I.A."/>
            <person name="Yadav M."/>
            <person name="Pandit A."/>
            <person name="Bhargava A."/>
            <person name="Sureshbabu K."/>
            <person name="Batra K."/>
            <person name="Sharma T.R."/>
            <person name="Mohapatra T."/>
            <person name="Singh N.K."/>
            <person name="Messing J."/>
            <person name="Nelson A.B."/>
            <person name="Fuks G."/>
            <person name="Kavchok S."/>
            <person name="Keizer G."/>
            <person name="Linton E."/>
            <person name="Llaca V."/>
            <person name="Song R."/>
            <person name="Tanyolac B."/>
            <person name="Young S."/>
            <person name="Ho-Il K."/>
            <person name="Hahn J.H."/>
            <person name="Sangsakoo G."/>
            <person name="Vanavichit A."/>
            <person name="de Mattos Luiz.A.T."/>
            <person name="Zimmer P.D."/>
            <person name="Malone G."/>
            <person name="Dellagostin O."/>
            <person name="de Oliveira A.C."/>
            <person name="Bevan M."/>
            <person name="Bancroft I."/>
            <person name="Minx P."/>
            <person name="Cordum H."/>
            <person name="Wilson R."/>
            <person name="Cheng Z."/>
            <person name="Jin W."/>
            <person name="Jiang J."/>
            <person name="Leong S.A."/>
            <person name="Iwama H."/>
            <person name="Gojobori T."/>
            <person name="Itoh T."/>
            <person name="Niimura Y."/>
            <person name="Fujii Y."/>
            <person name="Habara T."/>
            <person name="Sakai H."/>
            <person name="Sato Y."/>
            <person name="Wilson G."/>
            <person name="Kumar K."/>
            <person name="McCouch S."/>
            <person name="Juretic N."/>
            <person name="Hoen D."/>
            <person name="Wright S."/>
            <person name="Bruskiewich R."/>
            <person name="Bureau T."/>
            <person name="Miyao A."/>
            <person name="Hirochika H."/>
            <person name="Nishikawa T."/>
            <person name="Kadowaki K."/>
            <person name="Sugiura M."/>
            <person name="Burr B."/>
            <person name="Sasaki T."/>
        </authorList>
    </citation>
    <scope>NUCLEOTIDE SEQUENCE [LARGE SCALE GENOMIC DNA]</scope>
    <source>
        <strain evidence="3">cv. Nipponbare</strain>
    </source>
</reference>
<evidence type="ECO:0000256" key="1">
    <source>
        <dbReference type="SAM" id="MobiDB-lite"/>
    </source>
</evidence>
<evidence type="ECO:0000313" key="2">
    <source>
        <dbReference type="EMBL" id="BAS88088.1"/>
    </source>
</evidence>
<reference evidence="2 3" key="2">
    <citation type="journal article" date="2013" name="Plant Cell Physiol.">
        <title>Rice Annotation Project Database (RAP-DB): an integrative and interactive database for rice genomics.</title>
        <authorList>
            <person name="Sakai H."/>
            <person name="Lee S.S."/>
            <person name="Tanaka T."/>
            <person name="Numa H."/>
            <person name="Kim J."/>
            <person name="Kawahara Y."/>
            <person name="Wakimoto H."/>
            <person name="Yang C.C."/>
            <person name="Iwamoto M."/>
            <person name="Abe T."/>
            <person name="Yamada Y."/>
            <person name="Muto A."/>
            <person name="Inokuchi H."/>
            <person name="Ikemura T."/>
            <person name="Matsumoto T."/>
            <person name="Sasaki T."/>
            <person name="Itoh T."/>
        </authorList>
    </citation>
    <scope>NUCLEOTIDE SEQUENCE [LARGE SCALE GENOMIC DNA]</scope>
    <source>
        <strain evidence="3">cv. Nipponbare</strain>
    </source>
</reference>